<evidence type="ECO:0000256" key="8">
    <source>
        <dbReference type="ARBA" id="ARBA00023136"/>
    </source>
</evidence>
<dbReference type="PANTHER" id="PTHR33695:SF1">
    <property type="entry name" value="LIPOPROTEIN SIGNAL PEPTIDASE"/>
    <property type="match status" value="1"/>
</dbReference>
<dbReference type="PRINTS" id="PR00781">
    <property type="entry name" value="LIPOSIGPTASE"/>
</dbReference>
<feature type="transmembrane region" description="Helical" evidence="9">
    <location>
        <begin position="70"/>
        <end position="87"/>
    </location>
</feature>
<feature type="active site" evidence="9">
    <location>
        <position position="137"/>
    </location>
</feature>
<dbReference type="NCBIfam" id="TIGR00077">
    <property type="entry name" value="lspA"/>
    <property type="match status" value="1"/>
</dbReference>
<keyword evidence="6 9" id="KW-0378">Hydrolase</keyword>
<dbReference type="PROSITE" id="PS00855">
    <property type="entry name" value="SPASE_II"/>
    <property type="match status" value="1"/>
</dbReference>
<evidence type="ECO:0000256" key="1">
    <source>
        <dbReference type="ARBA" id="ARBA00006139"/>
    </source>
</evidence>
<dbReference type="EMBL" id="JADEVV010000008">
    <property type="protein sequence ID" value="MBE9253116.1"/>
    <property type="molecule type" value="Genomic_DNA"/>
</dbReference>
<dbReference type="InterPro" id="IPR001872">
    <property type="entry name" value="Peptidase_A8"/>
</dbReference>
<keyword evidence="7 9" id="KW-1133">Transmembrane helix</keyword>
<evidence type="ECO:0000256" key="7">
    <source>
        <dbReference type="ARBA" id="ARBA00022989"/>
    </source>
</evidence>
<keyword evidence="3 9" id="KW-0645">Protease</keyword>
<comment type="function">
    <text evidence="9 10">This protein specifically catalyzes the removal of signal peptides from prolipoproteins.</text>
</comment>
<dbReference type="Pfam" id="PF01252">
    <property type="entry name" value="Peptidase_A8"/>
    <property type="match status" value="1"/>
</dbReference>
<keyword evidence="12" id="KW-0449">Lipoprotein</keyword>
<dbReference type="GO" id="GO:0004190">
    <property type="term" value="F:aspartic-type endopeptidase activity"/>
    <property type="evidence" value="ECO:0007669"/>
    <property type="project" value="UniProtKB-EC"/>
</dbReference>
<dbReference type="PANTHER" id="PTHR33695">
    <property type="entry name" value="LIPOPROTEIN SIGNAL PEPTIDASE"/>
    <property type="match status" value="1"/>
</dbReference>
<evidence type="ECO:0000256" key="4">
    <source>
        <dbReference type="ARBA" id="ARBA00022692"/>
    </source>
</evidence>
<evidence type="ECO:0000256" key="6">
    <source>
        <dbReference type="ARBA" id="ARBA00022801"/>
    </source>
</evidence>
<evidence type="ECO:0000256" key="3">
    <source>
        <dbReference type="ARBA" id="ARBA00022670"/>
    </source>
</evidence>
<keyword evidence="2 9" id="KW-1003">Cell membrane</keyword>
<accession>A0ABR9VS93</accession>
<comment type="similarity">
    <text evidence="1 9 11">Belongs to the peptidase A8 family.</text>
</comment>
<evidence type="ECO:0000256" key="10">
    <source>
        <dbReference type="RuleBase" id="RU000594"/>
    </source>
</evidence>
<reference evidence="12 13" key="1">
    <citation type="submission" date="2020-10" db="EMBL/GenBank/DDBJ databases">
        <authorList>
            <person name="Castelo-Branco R."/>
            <person name="Eusebio N."/>
            <person name="Adriana R."/>
            <person name="Vieira A."/>
            <person name="Brugerolle De Fraissinette N."/>
            <person name="Rezende De Castro R."/>
            <person name="Schneider M.P."/>
            <person name="Vasconcelos V."/>
            <person name="Leao P.N."/>
        </authorList>
    </citation>
    <scope>NUCLEOTIDE SEQUENCE [LARGE SCALE GENOMIC DNA]</scope>
    <source>
        <strain evidence="12 13">LEGE 00031</strain>
    </source>
</reference>
<organism evidence="12 13">
    <name type="scientific">Synechocystis salina LEGE 00031</name>
    <dbReference type="NCBI Taxonomy" id="1828736"/>
    <lineage>
        <taxon>Bacteria</taxon>
        <taxon>Bacillati</taxon>
        <taxon>Cyanobacteriota</taxon>
        <taxon>Cyanophyceae</taxon>
        <taxon>Synechococcales</taxon>
        <taxon>Merismopediaceae</taxon>
        <taxon>Synechocystis</taxon>
    </lineage>
</organism>
<comment type="caution">
    <text evidence="12">The sequence shown here is derived from an EMBL/GenBank/DDBJ whole genome shotgun (WGS) entry which is preliminary data.</text>
</comment>
<evidence type="ECO:0000256" key="11">
    <source>
        <dbReference type="RuleBase" id="RU004181"/>
    </source>
</evidence>
<comment type="catalytic activity">
    <reaction evidence="9 10">
        <text>Release of signal peptides from bacterial membrane prolipoproteins. Hydrolyzes -Xaa-Yaa-Zaa-|-(S,diacylglyceryl)Cys-, in which Xaa is hydrophobic (preferably Leu), and Yaa (Ala or Ser) and Zaa (Gly or Ala) have small, neutral side chains.</text>
        <dbReference type="EC" id="3.4.23.36"/>
    </reaction>
</comment>
<keyword evidence="8 9" id="KW-0472">Membrane</keyword>
<evidence type="ECO:0000256" key="2">
    <source>
        <dbReference type="ARBA" id="ARBA00022475"/>
    </source>
</evidence>
<sequence length="161" mass="17609">MARSFSLAKNPLFWQVAIAGIILDQISKLWVSQAMDPVGTTWPLWSGVFHFTYVLNTGAAFSAFRGGAGWLKWLSLGVSVGLIIFAGKVPLRKLEQLGYGCILAGAVGNGIDRFLFGHVIDFLDFRLINFPIFNLADVSINIGIAALLWASFFPVSSRKVD</sequence>
<keyword evidence="4 9" id="KW-0812">Transmembrane</keyword>
<feature type="transmembrane region" description="Helical" evidence="9">
    <location>
        <begin position="132"/>
        <end position="155"/>
    </location>
</feature>
<evidence type="ECO:0000313" key="13">
    <source>
        <dbReference type="Proteomes" id="UP000658720"/>
    </source>
</evidence>
<evidence type="ECO:0000256" key="5">
    <source>
        <dbReference type="ARBA" id="ARBA00022750"/>
    </source>
</evidence>
<keyword evidence="13" id="KW-1185">Reference proteome</keyword>
<evidence type="ECO:0000313" key="12">
    <source>
        <dbReference type="EMBL" id="MBE9253116.1"/>
    </source>
</evidence>
<proteinExistence type="inferred from homology"/>
<dbReference type="RefSeq" id="WP_194019053.1">
    <property type="nucleotide sequence ID" value="NZ_JADEVV010000008.1"/>
</dbReference>
<name>A0ABR9VS93_9SYNC</name>
<feature type="active site" evidence="9">
    <location>
        <position position="121"/>
    </location>
</feature>
<comment type="subcellular location">
    <subcellularLocation>
        <location evidence="9">Cell membrane</location>
        <topology evidence="9">Multi-pass membrane protein</topology>
    </subcellularLocation>
</comment>
<feature type="transmembrane region" description="Helical" evidence="9">
    <location>
        <begin position="99"/>
        <end position="120"/>
    </location>
</feature>
<dbReference type="HAMAP" id="MF_00161">
    <property type="entry name" value="LspA"/>
    <property type="match status" value="1"/>
</dbReference>
<evidence type="ECO:0000256" key="9">
    <source>
        <dbReference type="HAMAP-Rule" id="MF_00161"/>
    </source>
</evidence>
<dbReference type="Proteomes" id="UP000658720">
    <property type="component" value="Unassembled WGS sequence"/>
</dbReference>
<gene>
    <name evidence="9" type="primary">lspA</name>
    <name evidence="12" type="ORF">IQ217_04410</name>
</gene>
<feature type="transmembrane region" description="Helical" evidence="9">
    <location>
        <begin position="43"/>
        <end position="64"/>
    </location>
</feature>
<protein>
    <recommendedName>
        <fullName evidence="9">Lipoprotein signal peptidase</fullName>
        <ecNumber evidence="9">3.4.23.36</ecNumber>
    </recommendedName>
    <alternativeName>
        <fullName evidence="9">Prolipoprotein signal peptidase</fullName>
    </alternativeName>
    <alternativeName>
        <fullName evidence="9">Signal peptidase II</fullName>
        <shortName evidence="9">SPase II</shortName>
    </alternativeName>
</protein>
<dbReference type="EC" id="3.4.23.36" evidence="9"/>
<keyword evidence="5 9" id="KW-0064">Aspartyl protease</keyword>
<comment type="pathway">
    <text evidence="9">Protein modification; lipoprotein biosynthesis (signal peptide cleavage).</text>
</comment>